<sequence length="121" mass="13049">MTWIYHQSSGKLFRNGKLMGTGYAGKDAGKNAPNLQGTADIGPLPRGKYTIGAPFHHPHTGNYSMRLTPAASNHMFGRSGFLIHGDSTAHPGEASNGCIIMPLNVRHAIWSSGDRHLEVVQ</sequence>
<dbReference type="Pfam" id="PF10908">
    <property type="entry name" value="Tlde1_dom"/>
    <property type="match status" value="1"/>
</dbReference>
<feature type="domain" description="Tlde1" evidence="1">
    <location>
        <begin position="21"/>
        <end position="110"/>
    </location>
</feature>
<accession>A0A9Q4T0Q2</accession>
<evidence type="ECO:0000259" key="1">
    <source>
        <dbReference type="Pfam" id="PF10908"/>
    </source>
</evidence>
<dbReference type="InterPro" id="IPR038063">
    <property type="entry name" value="Transpep_catalytic_dom"/>
</dbReference>
<dbReference type="GeneID" id="45666841"/>
<dbReference type="Proteomes" id="UP000778262">
    <property type="component" value="Unassembled WGS sequence"/>
</dbReference>
<proteinExistence type="predicted"/>
<gene>
    <name evidence="2" type="ORF">EHJ13_01935</name>
</gene>
<dbReference type="Gene3D" id="2.40.440.10">
    <property type="entry name" value="L,D-transpeptidase catalytic domain-like"/>
    <property type="match status" value="1"/>
</dbReference>
<comment type="caution">
    <text evidence="2">The sequence shown here is derived from an EMBL/GenBank/DDBJ whole genome shotgun (WGS) entry which is preliminary data.</text>
</comment>
<dbReference type="InterPro" id="IPR021225">
    <property type="entry name" value="Tlde1_dom"/>
</dbReference>
<organism evidence="2 3">
    <name type="scientific">Cronobacter dublinensis</name>
    <dbReference type="NCBI Taxonomy" id="413497"/>
    <lineage>
        <taxon>Bacteria</taxon>
        <taxon>Pseudomonadati</taxon>
        <taxon>Pseudomonadota</taxon>
        <taxon>Gammaproteobacteria</taxon>
        <taxon>Enterobacterales</taxon>
        <taxon>Enterobacteriaceae</taxon>
        <taxon>Cronobacter</taxon>
    </lineage>
</organism>
<evidence type="ECO:0000313" key="3">
    <source>
        <dbReference type="Proteomes" id="UP000778262"/>
    </source>
</evidence>
<name>A0A9Q4T0Q2_9ENTR</name>
<dbReference type="EMBL" id="RPBY01000001">
    <property type="protein sequence ID" value="NCH86224.1"/>
    <property type="molecule type" value="Genomic_DNA"/>
</dbReference>
<protein>
    <submittedName>
        <fullName evidence="2">DUF2778 domain-containing protein</fullName>
    </submittedName>
</protein>
<reference evidence="2" key="1">
    <citation type="submission" date="2018-11" db="EMBL/GenBank/DDBJ databases">
        <title>Genomics analysis of Putative Virulence Factors on Adhesion and Cytotoxicity for Cronobacter spp.</title>
        <authorList>
            <person name="Cui J."/>
        </authorList>
    </citation>
    <scope>NUCLEOTIDE SEQUENCE</scope>
    <source>
        <strain evidence="2">SD69</strain>
    </source>
</reference>
<dbReference type="RefSeq" id="WP_007723802.1">
    <property type="nucleotide sequence ID" value="NZ_CP101591.1"/>
</dbReference>
<evidence type="ECO:0000313" key="2">
    <source>
        <dbReference type="EMBL" id="NCH86224.1"/>
    </source>
</evidence>
<dbReference type="AlphaFoldDB" id="A0A9Q4T0Q2"/>